<accession>A0A5D2ZGS4</accession>
<name>A0A5D2ZGS4_GOSMU</name>
<feature type="transmembrane region" description="Helical" evidence="1">
    <location>
        <begin position="12"/>
        <end position="30"/>
    </location>
</feature>
<evidence type="ECO:0000256" key="1">
    <source>
        <dbReference type="SAM" id="Phobius"/>
    </source>
</evidence>
<dbReference type="AlphaFoldDB" id="A0A5D2ZGS4"/>
<keyword evidence="1" id="KW-0812">Transmembrane</keyword>
<keyword evidence="3" id="KW-1185">Reference proteome</keyword>
<dbReference type="EMBL" id="CM017640">
    <property type="protein sequence ID" value="TYJ38015.1"/>
    <property type="molecule type" value="Genomic_DNA"/>
</dbReference>
<reference evidence="2 3" key="1">
    <citation type="submission" date="2019-07" db="EMBL/GenBank/DDBJ databases">
        <title>WGS assembly of Gossypium mustelinum.</title>
        <authorList>
            <person name="Chen Z.J."/>
            <person name="Sreedasyam A."/>
            <person name="Ando A."/>
            <person name="Song Q."/>
            <person name="De L."/>
            <person name="Hulse-Kemp A."/>
            <person name="Ding M."/>
            <person name="Ye W."/>
            <person name="Kirkbride R."/>
            <person name="Jenkins J."/>
            <person name="Plott C."/>
            <person name="Lovell J."/>
            <person name="Lin Y.-M."/>
            <person name="Vaughn R."/>
            <person name="Liu B."/>
            <person name="Li W."/>
            <person name="Simpson S."/>
            <person name="Scheffler B."/>
            <person name="Saski C."/>
            <person name="Grover C."/>
            <person name="Hu G."/>
            <person name="Conover J."/>
            <person name="Carlson J."/>
            <person name="Shu S."/>
            <person name="Boston L."/>
            <person name="Williams M."/>
            <person name="Peterson D."/>
            <person name="Mcgee K."/>
            <person name="Jones D."/>
            <person name="Wendel J."/>
            <person name="Stelly D."/>
            <person name="Grimwood J."/>
            <person name="Schmutz J."/>
        </authorList>
    </citation>
    <scope>NUCLEOTIDE SEQUENCE [LARGE SCALE GENOMIC DNA]</scope>
    <source>
        <strain evidence="2">1408120.09</strain>
    </source>
</reference>
<keyword evidence="1" id="KW-1133">Transmembrane helix</keyword>
<gene>
    <name evidence="2" type="ORF">E1A91_A05G413900v1</name>
</gene>
<organism evidence="2 3">
    <name type="scientific">Gossypium mustelinum</name>
    <name type="common">Cotton</name>
    <name type="synonym">Gossypium caicoense</name>
    <dbReference type="NCBI Taxonomy" id="34275"/>
    <lineage>
        <taxon>Eukaryota</taxon>
        <taxon>Viridiplantae</taxon>
        <taxon>Streptophyta</taxon>
        <taxon>Embryophyta</taxon>
        <taxon>Tracheophyta</taxon>
        <taxon>Spermatophyta</taxon>
        <taxon>Magnoliopsida</taxon>
        <taxon>eudicotyledons</taxon>
        <taxon>Gunneridae</taxon>
        <taxon>Pentapetalae</taxon>
        <taxon>rosids</taxon>
        <taxon>malvids</taxon>
        <taxon>Malvales</taxon>
        <taxon>Malvaceae</taxon>
        <taxon>Malvoideae</taxon>
        <taxon>Gossypium</taxon>
    </lineage>
</organism>
<keyword evidence="1" id="KW-0472">Membrane</keyword>
<sequence length="32" mass="3905">MGMKKKSIYFHLVFWVNLFYSSIPNHILLFDD</sequence>
<proteinExistence type="predicted"/>
<evidence type="ECO:0000313" key="2">
    <source>
        <dbReference type="EMBL" id="TYJ38015.1"/>
    </source>
</evidence>
<protein>
    <submittedName>
        <fullName evidence="2">Uncharacterized protein</fullName>
    </submittedName>
</protein>
<dbReference type="Proteomes" id="UP000323597">
    <property type="component" value="Chromosome A05"/>
</dbReference>
<evidence type="ECO:0000313" key="3">
    <source>
        <dbReference type="Proteomes" id="UP000323597"/>
    </source>
</evidence>